<evidence type="ECO:0000256" key="5">
    <source>
        <dbReference type="SAM" id="MobiDB-lite"/>
    </source>
</evidence>
<keyword evidence="7" id="KW-1185">Reference proteome</keyword>
<evidence type="ECO:0000256" key="3">
    <source>
        <dbReference type="ARBA" id="ARBA00023004"/>
    </source>
</evidence>
<feature type="compositionally biased region" description="Polar residues" evidence="5">
    <location>
        <begin position="141"/>
        <end position="152"/>
    </location>
</feature>
<feature type="binding site" evidence="4">
    <location>
        <position position="106"/>
    </location>
    <ligand>
        <name>Fe cation</name>
        <dbReference type="ChEBI" id="CHEBI:24875"/>
        <note>catalytic</note>
    </ligand>
</feature>
<accession>A0AA40AWR6</accession>
<keyword evidence="3 4" id="KW-0408">Iron</keyword>
<evidence type="ECO:0000256" key="2">
    <source>
        <dbReference type="ARBA" id="ARBA00022723"/>
    </source>
</evidence>
<dbReference type="RefSeq" id="XP_060299361.1">
    <property type="nucleotide sequence ID" value="XM_060439776.1"/>
</dbReference>
<dbReference type="GeneID" id="85323046"/>
<evidence type="ECO:0000256" key="4">
    <source>
        <dbReference type="PIRSR" id="PIRSR604294-1"/>
    </source>
</evidence>
<reference evidence="6" key="1">
    <citation type="submission" date="2023-06" db="EMBL/GenBank/DDBJ databases">
        <title>Genome-scale phylogeny and comparative genomics of the fungal order Sordariales.</title>
        <authorList>
            <consortium name="Lawrence Berkeley National Laboratory"/>
            <person name="Hensen N."/>
            <person name="Bonometti L."/>
            <person name="Westerberg I."/>
            <person name="Brannstrom I.O."/>
            <person name="Guillou S."/>
            <person name="Cros-Aarteil S."/>
            <person name="Calhoun S."/>
            <person name="Haridas S."/>
            <person name="Kuo A."/>
            <person name="Mondo S."/>
            <person name="Pangilinan J."/>
            <person name="Riley R."/>
            <person name="LaButti K."/>
            <person name="Andreopoulos B."/>
            <person name="Lipzen A."/>
            <person name="Chen C."/>
            <person name="Yanf M."/>
            <person name="Daum C."/>
            <person name="Ng V."/>
            <person name="Clum A."/>
            <person name="Steindorff A."/>
            <person name="Ohm R."/>
            <person name="Martin F."/>
            <person name="Silar P."/>
            <person name="Natvig D."/>
            <person name="Lalanne C."/>
            <person name="Gautier V."/>
            <person name="Ament-velasquez S.L."/>
            <person name="Kruys A."/>
            <person name="Hutchinson M.I."/>
            <person name="Powell A.J."/>
            <person name="Barry K."/>
            <person name="Miller A.N."/>
            <person name="Grigoriev I.V."/>
            <person name="Debuchy R."/>
            <person name="Gladieux P."/>
            <person name="Thoren M.H."/>
            <person name="Johannesson H."/>
        </authorList>
    </citation>
    <scope>NUCLEOTIDE SEQUENCE</scope>
    <source>
        <strain evidence="6">SMH2392-1A</strain>
    </source>
</reference>
<dbReference type="Pfam" id="PF03055">
    <property type="entry name" value="RPE65"/>
    <property type="match status" value="1"/>
</dbReference>
<comment type="cofactor">
    <cofactor evidence="4">
        <name>Fe(2+)</name>
        <dbReference type="ChEBI" id="CHEBI:29033"/>
    </cofactor>
    <text evidence="4">Binds 1 Fe(2+) ion per subunit.</text>
</comment>
<evidence type="ECO:0000313" key="7">
    <source>
        <dbReference type="Proteomes" id="UP001172101"/>
    </source>
</evidence>
<dbReference type="EMBL" id="JAUIRO010000003">
    <property type="protein sequence ID" value="KAK0723437.1"/>
    <property type="molecule type" value="Genomic_DNA"/>
</dbReference>
<dbReference type="GO" id="GO:0046872">
    <property type="term" value="F:metal ion binding"/>
    <property type="evidence" value="ECO:0007669"/>
    <property type="project" value="UniProtKB-KW"/>
</dbReference>
<keyword evidence="2 4" id="KW-0479">Metal-binding</keyword>
<dbReference type="GO" id="GO:0016702">
    <property type="term" value="F:oxidoreductase activity, acting on single donors with incorporation of molecular oxygen, incorporation of two atoms of oxygen"/>
    <property type="evidence" value="ECO:0007669"/>
    <property type="project" value="InterPro"/>
</dbReference>
<gene>
    <name evidence="6" type="ORF">B0T26DRAFT_675007</name>
</gene>
<name>A0AA40AWR6_9PEZI</name>
<sequence>MTALLRYFRLLQQGASQPGQWRCNRRPKAGRCTLPRLGIFSGSVVGLEPAFIPRAGSTEEGDGYLVVLVSQLHELRNDVCILDARNIAKGPLAVVHLPFKLRLGLHSNFVEQAEIDAWKGRHEAKLGPVKPLSWQKKAGRTGSQGTGTESAV</sequence>
<proteinExistence type="inferred from homology"/>
<comment type="caution">
    <text evidence="6">The sequence shown here is derived from an EMBL/GenBank/DDBJ whole genome shotgun (WGS) entry which is preliminary data.</text>
</comment>
<dbReference type="InterPro" id="IPR004294">
    <property type="entry name" value="Carotenoid_Oase"/>
</dbReference>
<protein>
    <submittedName>
        <fullName evidence="6">Retinal pigment epithelial membrane protein-domain-containing protein</fullName>
    </submittedName>
</protein>
<comment type="similarity">
    <text evidence="1">Belongs to the carotenoid oxygenase family.</text>
</comment>
<dbReference type="Proteomes" id="UP001172101">
    <property type="component" value="Unassembled WGS sequence"/>
</dbReference>
<organism evidence="6 7">
    <name type="scientific">Lasiosphaeria miniovina</name>
    <dbReference type="NCBI Taxonomy" id="1954250"/>
    <lineage>
        <taxon>Eukaryota</taxon>
        <taxon>Fungi</taxon>
        <taxon>Dikarya</taxon>
        <taxon>Ascomycota</taxon>
        <taxon>Pezizomycotina</taxon>
        <taxon>Sordariomycetes</taxon>
        <taxon>Sordariomycetidae</taxon>
        <taxon>Sordariales</taxon>
        <taxon>Lasiosphaeriaceae</taxon>
        <taxon>Lasiosphaeria</taxon>
    </lineage>
</organism>
<feature type="region of interest" description="Disordered" evidence="5">
    <location>
        <begin position="130"/>
        <end position="152"/>
    </location>
</feature>
<evidence type="ECO:0000256" key="1">
    <source>
        <dbReference type="ARBA" id="ARBA00006787"/>
    </source>
</evidence>
<dbReference type="AlphaFoldDB" id="A0AA40AWR6"/>
<evidence type="ECO:0000313" key="6">
    <source>
        <dbReference type="EMBL" id="KAK0723437.1"/>
    </source>
</evidence>